<reference evidence="1 2" key="1">
    <citation type="submission" date="2018-03" db="EMBL/GenBank/DDBJ databases">
        <title>Finding Nemo's genes: A chromosome-scale reference assembly of the genome of the orange clownfish Amphiprion percula.</title>
        <authorList>
            <person name="Lehmann R."/>
        </authorList>
    </citation>
    <scope>NUCLEOTIDE SEQUENCE</scope>
</reference>
<dbReference type="SUPFAM" id="SSF74788">
    <property type="entry name" value="Cullin repeat-like"/>
    <property type="match status" value="1"/>
</dbReference>
<evidence type="ECO:0000313" key="1">
    <source>
        <dbReference type="Ensembl" id="ENSAPEP00000030341.1"/>
    </source>
</evidence>
<proteinExistence type="predicted"/>
<protein>
    <submittedName>
        <fullName evidence="1">Uncharacterized protein</fullName>
    </submittedName>
</protein>
<dbReference type="Proteomes" id="UP000265080">
    <property type="component" value="Chromosome 22"/>
</dbReference>
<dbReference type="Ensembl" id="ENSAPET00000031154.1">
    <property type="protein sequence ID" value="ENSAPEP00000030341.1"/>
    <property type="gene ID" value="ENSAPEG00000021558.1"/>
</dbReference>
<evidence type="ECO:0000313" key="2">
    <source>
        <dbReference type="Proteomes" id="UP000265080"/>
    </source>
</evidence>
<sequence>MSLKPQVVDFDETWNKVTWNDRFSDIYALCIAYPEPLGERLYTETKGFLENHVQQLYKVHTHKCSLVVTKKCILLYSSVTLLSVIPTMLVCILESSGLRGEGFSNVPQILGRVQQRS</sequence>
<name>A0A3P8U0H0_AMPPE</name>
<dbReference type="OMA" id="YALCIAY"/>
<dbReference type="Gene3D" id="1.20.1310.10">
    <property type="entry name" value="Cullin Repeats"/>
    <property type="match status" value="1"/>
</dbReference>
<reference evidence="1" key="3">
    <citation type="submission" date="2025-09" db="UniProtKB">
        <authorList>
            <consortium name="Ensembl"/>
        </authorList>
    </citation>
    <scope>IDENTIFICATION</scope>
</reference>
<dbReference type="AlphaFoldDB" id="A0A3P8U0H0"/>
<dbReference type="GeneTree" id="ENSGT00940000168714"/>
<dbReference type="STRING" id="161767.ENSAPEP00000030341"/>
<keyword evidence="2" id="KW-1185">Reference proteome</keyword>
<organism evidence="1 2">
    <name type="scientific">Amphiprion percula</name>
    <name type="common">Orange clownfish</name>
    <name type="synonym">Lutjanus percula</name>
    <dbReference type="NCBI Taxonomy" id="161767"/>
    <lineage>
        <taxon>Eukaryota</taxon>
        <taxon>Metazoa</taxon>
        <taxon>Chordata</taxon>
        <taxon>Craniata</taxon>
        <taxon>Vertebrata</taxon>
        <taxon>Euteleostomi</taxon>
        <taxon>Actinopterygii</taxon>
        <taxon>Neopterygii</taxon>
        <taxon>Teleostei</taxon>
        <taxon>Neoteleostei</taxon>
        <taxon>Acanthomorphata</taxon>
        <taxon>Ovalentaria</taxon>
        <taxon>Pomacentridae</taxon>
        <taxon>Amphiprion</taxon>
    </lineage>
</organism>
<reference evidence="1" key="2">
    <citation type="submission" date="2025-08" db="UniProtKB">
        <authorList>
            <consortium name="Ensembl"/>
        </authorList>
    </citation>
    <scope>IDENTIFICATION</scope>
</reference>
<dbReference type="InterPro" id="IPR016159">
    <property type="entry name" value="Cullin_repeat-like_dom_sf"/>
</dbReference>
<accession>A0A3P8U0H0</accession>